<evidence type="ECO:0000256" key="3">
    <source>
        <dbReference type="ARBA" id="ARBA00022448"/>
    </source>
</evidence>
<dbReference type="PRINTS" id="PR00184">
    <property type="entry name" value="NEISSPPORIN"/>
</dbReference>
<dbReference type="PANTHER" id="PTHR34501:SF9">
    <property type="entry name" value="MAJOR OUTER MEMBRANE PROTEIN P.IA"/>
    <property type="match status" value="1"/>
</dbReference>
<dbReference type="InterPro" id="IPR033900">
    <property type="entry name" value="Gram_neg_porin_domain"/>
</dbReference>
<keyword evidence="4" id="KW-1134">Transmembrane beta strand</keyword>
<evidence type="ECO:0000313" key="13">
    <source>
        <dbReference type="EMBL" id="MFA0792514.1"/>
    </source>
</evidence>
<organism evidence="13 14">
    <name type="scientific">Microbulbifer echini</name>
    <dbReference type="NCBI Taxonomy" id="1529067"/>
    <lineage>
        <taxon>Bacteria</taxon>
        <taxon>Pseudomonadati</taxon>
        <taxon>Pseudomonadota</taxon>
        <taxon>Gammaproteobacteria</taxon>
        <taxon>Cellvibrionales</taxon>
        <taxon>Microbulbiferaceae</taxon>
        <taxon>Microbulbifer</taxon>
    </lineage>
</organism>
<dbReference type="Gene3D" id="2.40.160.10">
    <property type="entry name" value="Porin"/>
    <property type="match status" value="1"/>
</dbReference>
<evidence type="ECO:0000256" key="5">
    <source>
        <dbReference type="ARBA" id="ARBA00022692"/>
    </source>
</evidence>
<evidence type="ECO:0000256" key="6">
    <source>
        <dbReference type="ARBA" id="ARBA00022729"/>
    </source>
</evidence>
<sequence>MNKTALSLAIVAMIPTLANAQEEGDVLDFYGKANVTFQSADEDDGSVTDVQSNASRLGVKGEIALTDGIKGIYRMEYQVDMDGDADDTFSQRNIYAGLEGGFGQVIAGKFDTPLKVAQKKVDLFNDLEGDIKSLITSSDNREEDALQYTTPSFAGFKASAAYISNKDEVIGYEILGQDDNGDVILGDEITRDNGVSVSVAYDNNGVYMAYAIDQDVEGQDVDVQRFVAQYNIGPVQVGALFEDQEDGAGENTDGWMGSVAYKIEQWTLKAQYGQSDIKKEDGETYSLGVDYKFNSAAKVFGFYTDETADGDYDRNYAGIGAEYKF</sequence>
<dbReference type="PANTHER" id="PTHR34501">
    <property type="entry name" value="PROTEIN YDDL-RELATED"/>
    <property type="match status" value="1"/>
</dbReference>
<dbReference type="SUPFAM" id="SSF56935">
    <property type="entry name" value="Porins"/>
    <property type="match status" value="1"/>
</dbReference>
<gene>
    <name evidence="13" type="ORF">ACCI51_18405</name>
</gene>
<dbReference type="CDD" id="cd00342">
    <property type="entry name" value="gram_neg_porins"/>
    <property type="match status" value="1"/>
</dbReference>
<keyword evidence="3" id="KW-0813">Transport</keyword>
<evidence type="ECO:0000256" key="9">
    <source>
        <dbReference type="ARBA" id="ARBA00023136"/>
    </source>
</evidence>
<keyword evidence="6 11" id="KW-0732">Signal</keyword>
<feature type="domain" description="Porin" evidence="12">
    <location>
        <begin position="8"/>
        <end position="310"/>
    </location>
</feature>
<name>A0ABV4NU71_9GAMM</name>
<dbReference type="Pfam" id="PF13609">
    <property type="entry name" value="Porin_4"/>
    <property type="match status" value="1"/>
</dbReference>
<comment type="subcellular location">
    <subcellularLocation>
        <location evidence="1">Cell outer membrane</location>
        <topology evidence="1">Multi-pass membrane protein</topology>
    </subcellularLocation>
</comment>
<evidence type="ECO:0000256" key="7">
    <source>
        <dbReference type="ARBA" id="ARBA00023065"/>
    </source>
</evidence>
<dbReference type="InterPro" id="IPR023614">
    <property type="entry name" value="Porin_dom_sf"/>
</dbReference>
<comment type="subunit">
    <text evidence="2">Homotrimer.</text>
</comment>
<evidence type="ECO:0000259" key="12">
    <source>
        <dbReference type="Pfam" id="PF13609"/>
    </source>
</evidence>
<dbReference type="Proteomes" id="UP001569414">
    <property type="component" value="Unassembled WGS sequence"/>
</dbReference>
<dbReference type="InterPro" id="IPR002299">
    <property type="entry name" value="Porin_Neis"/>
</dbReference>
<feature type="signal peptide" evidence="11">
    <location>
        <begin position="1"/>
        <end position="20"/>
    </location>
</feature>
<comment type="caution">
    <text evidence="13">The sequence shown here is derived from an EMBL/GenBank/DDBJ whole genome shotgun (WGS) entry which is preliminary data.</text>
</comment>
<keyword evidence="14" id="KW-1185">Reference proteome</keyword>
<evidence type="ECO:0000313" key="14">
    <source>
        <dbReference type="Proteomes" id="UP001569414"/>
    </source>
</evidence>
<proteinExistence type="predicted"/>
<evidence type="ECO:0000256" key="8">
    <source>
        <dbReference type="ARBA" id="ARBA00023114"/>
    </source>
</evidence>
<accession>A0ABV4NU71</accession>
<keyword evidence="7" id="KW-0406">Ion transport</keyword>
<evidence type="ECO:0000256" key="2">
    <source>
        <dbReference type="ARBA" id="ARBA00011233"/>
    </source>
</evidence>
<keyword evidence="10" id="KW-0998">Cell outer membrane</keyword>
<dbReference type="PRINTS" id="PR00182">
    <property type="entry name" value="ECOLNEIPORIN"/>
</dbReference>
<evidence type="ECO:0000256" key="4">
    <source>
        <dbReference type="ARBA" id="ARBA00022452"/>
    </source>
</evidence>
<feature type="chain" id="PRO_5045847620" evidence="11">
    <location>
        <begin position="21"/>
        <end position="325"/>
    </location>
</feature>
<protein>
    <submittedName>
        <fullName evidence="13">Porin</fullName>
    </submittedName>
</protein>
<dbReference type="EMBL" id="JBGMEL010000028">
    <property type="protein sequence ID" value="MFA0792514.1"/>
    <property type="molecule type" value="Genomic_DNA"/>
</dbReference>
<evidence type="ECO:0000256" key="10">
    <source>
        <dbReference type="ARBA" id="ARBA00023237"/>
    </source>
</evidence>
<keyword evidence="8" id="KW-0626">Porin</keyword>
<keyword evidence="9" id="KW-0472">Membrane</keyword>
<keyword evidence="5" id="KW-0812">Transmembrane</keyword>
<dbReference type="RefSeq" id="WP_299587438.1">
    <property type="nucleotide sequence ID" value="NZ_JBGMEL010000028.1"/>
</dbReference>
<reference evidence="13 14" key="1">
    <citation type="submission" date="2024-08" db="EMBL/GenBank/DDBJ databases">
        <authorList>
            <person name="Ishaq N."/>
        </authorList>
    </citation>
    <scope>NUCLEOTIDE SEQUENCE [LARGE SCALE GENOMIC DNA]</scope>
    <source>
        <strain evidence="13 14">JCM 30400</strain>
    </source>
</reference>
<dbReference type="InterPro" id="IPR001702">
    <property type="entry name" value="Porin_Gram-ve"/>
</dbReference>
<evidence type="ECO:0000256" key="1">
    <source>
        <dbReference type="ARBA" id="ARBA00004571"/>
    </source>
</evidence>
<evidence type="ECO:0000256" key="11">
    <source>
        <dbReference type="SAM" id="SignalP"/>
    </source>
</evidence>
<dbReference type="InterPro" id="IPR050298">
    <property type="entry name" value="Gram-neg_bact_OMP"/>
</dbReference>